<dbReference type="InterPro" id="IPR050455">
    <property type="entry name" value="Tpx_Peroxidase_subfamily"/>
</dbReference>
<reference evidence="4 5" key="1">
    <citation type="submission" date="2024-06" db="EMBL/GenBank/DDBJ databases">
        <title>Sorghum-associated microbial communities from plants grown in Nebraska, USA.</title>
        <authorList>
            <person name="Schachtman D."/>
        </authorList>
    </citation>
    <scope>NUCLEOTIDE SEQUENCE [LARGE SCALE GENOMIC DNA]</scope>
    <source>
        <strain evidence="4 5">1757</strain>
    </source>
</reference>
<evidence type="ECO:0000256" key="2">
    <source>
        <dbReference type="ARBA" id="ARBA00023284"/>
    </source>
</evidence>
<dbReference type="PIRSF" id="PIRSF000239">
    <property type="entry name" value="AHPC"/>
    <property type="match status" value="1"/>
</dbReference>
<dbReference type="SUPFAM" id="SSF52833">
    <property type="entry name" value="Thioredoxin-like"/>
    <property type="match status" value="1"/>
</dbReference>
<evidence type="ECO:0000259" key="3">
    <source>
        <dbReference type="PROSITE" id="PS51352"/>
    </source>
</evidence>
<dbReference type="InterPro" id="IPR024706">
    <property type="entry name" value="Peroxiredoxin_AhpC-typ"/>
</dbReference>
<name>A0ABV2PW98_9GAMM</name>
<accession>A0ABV2PW98</accession>
<dbReference type="Gene3D" id="3.40.30.10">
    <property type="entry name" value="Glutaredoxin"/>
    <property type="match status" value="1"/>
</dbReference>
<dbReference type="PANTHER" id="PTHR43110">
    <property type="entry name" value="THIOL PEROXIDASE"/>
    <property type="match status" value="1"/>
</dbReference>
<dbReference type="Proteomes" id="UP001549251">
    <property type="component" value="Unassembled WGS sequence"/>
</dbReference>
<dbReference type="PANTHER" id="PTHR43110:SF1">
    <property type="entry name" value="THIOL PEROXIDASE"/>
    <property type="match status" value="1"/>
</dbReference>
<evidence type="ECO:0000313" key="5">
    <source>
        <dbReference type="Proteomes" id="UP001549251"/>
    </source>
</evidence>
<proteinExistence type="predicted"/>
<dbReference type="PROSITE" id="PS51352">
    <property type="entry name" value="THIOREDOXIN_2"/>
    <property type="match status" value="1"/>
</dbReference>
<comment type="caution">
    <text evidence="4">The sequence shown here is derived from an EMBL/GenBank/DDBJ whole genome shotgun (WGS) entry which is preliminary data.</text>
</comment>
<gene>
    <name evidence="4" type="ORF">ABIE04_001638</name>
</gene>
<dbReference type="InterPro" id="IPR013766">
    <property type="entry name" value="Thioredoxin_domain"/>
</dbReference>
<evidence type="ECO:0000313" key="4">
    <source>
        <dbReference type="EMBL" id="MET4569311.1"/>
    </source>
</evidence>
<organism evidence="4 5">
    <name type="scientific">Rhodanobacter soli</name>
    <dbReference type="NCBI Taxonomy" id="590609"/>
    <lineage>
        <taxon>Bacteria</taxon>
        <taxon>Pseudomonadati</taxon>
        <taxon>Pseudomonadota</taxon>
        <taxon>Gammaproteobacteria</taxon>
        <taxon>Lysobacterales</taxon>
        <taxon>Rhodanobacteraceae</taxon>
        <taxon>Rhodanobacter</taxon>
    </lineage>
</organism>
<dbReference type="InterPro" id="IPR000866">
    <property type="entry name" value="AhpC/TSA"/>
</dbReference>
<dbReference type="EMBL" id="JBEPSD010000001">
    <property type="protein sequence ID" value="MET4569311.1"/>
    <property type="molecule type" value="Genomic_DNA"/>
</dbReference>
<dbReference type="RefSeq" id="WP_354548544.1">
    <property type="nucleotide sequence ID" value="NZ_JBEPSD010000001.1"/>
</dbReference>
<keyword evidence="1" id="KW-0560">Oxidoreductase</keyword>
<sequence length="170" mass="18548">MNMLAAGTAAPEFTLHTTPDQSVALKEFRGRNVILAFYPADWSPVCSDQLALYNELLDEFARFNAQLLAISVDGVWSHAALARDRKYHFPLLSDFEPKGQVARAYGVYEEQAGVARRALFVIDGDGVIRWSYLSPMGVNPGAAGIVNALEALPSNNIQKTLPADVAQEVP</sequence>
<evidence type="ECO:0000256" key="1">
    <source>
        <dbReference type="ARBA" id="ARBA00023002"/>
    </source>
</evidence>
<protein>
    <submittedName>
        <fullName evidence="4">Peroxiredoxin</fullName>
    </submittedName>
</protein>
<feature type="domain" description="Thioredoxin" evidence="3">
    <location>
        <begin position="4"/>
        <end position="154"/>
    </location>
</feature>
<dbReference type="Pfam" id="PF00578">
    <property type="entry name" value="AhpC-TSA"/>
    <property type="match status" value="1"/>
</dbReference>
<keyword evidence="2" id="KW-0676">Redox-active center</keyword>
<dbReference type="InterPro" id="IPR036249">
    <property type="entry name" value="Thioredoxin-like_sf"/>
</dbReference>
<keyword evidence="5" id="KW-1185">Reference proteome</keyword>